<organism evidence="1">
    <name type="scientific">marine sediment metagenome</name>
    <dbReference type="NCBI Taxonomy" id="412755"/>
    <lineage>
        <taxon>unclassified sequences</taxon>
        <taxon>metagenomes</taxon>
        <taxon>ecological metagenomes</taxon>
    </lineage>
</organism>
<feature type="non-terminal residue" evidence="1">
    <location>
        <position position="160"/>
    </location>
</feature>
<evidence type="ECO:0000313" key="1">
    <source>
        <dbReference type="EMBL" id="GAI13146.1"/>
    </source>
</evidence>
<name>X1M4Z4_9ZZZZ</name>
<gene>
    <name evidence="1" type="ORF">S06H3_24043</name>
</gene>
<sequence>GDYGKVASVKVNETPITNGRYFTDCDLDPGTKYYYAVTSIDSSMNESFSSIGLLVSTNPKLKTGWPKTMEFDADFSSPFACELDATYSGLEIVSLDRFGTIYAWHCDGTGYLSSDGVFARTGMRSWTSPAAADIDLDGEMEIVYMGSRTNPETTKVFVYK</sequence>
<dbReference type="AlphaFoldDB" id="X1M4Z4"/>
<dbReference type="InterPro" id="IPR013783">
    <property type="entry name" value="Ig-like_fold"/>
</dbReference>
<accession>X1M4Z4</accession>
<proteinExistence type="predicted"/>
<comment type="caution">
    <text evidence="1">The sequence shown here is derived from an EMBL/GenBank/DDBJ whole genome shotgun (WGS) entry which is preliminary data.</text>
</comment>
<protein>
    <recommendedName>
        <fullName evidence="2">Fibronectin type-III domain-containing protein</fullName>
    </recommendedName>
</protein>
<reference evidence="1" key="1">
    <citation type="journal article" date="2014" name="Front. Microbiol.">
        <title>High frequency of phylogenetically diverse reductive dehalogenase-homologous genes in deep subseafloor sedimentary metagenomes.</title>
        <authorList>
            <person name="Kawai M."/>
            <person name="Futagami T."/>
            <person name="Toyoda A."/>
            <person name="Takaki Y."/>
            <person name="Nishi S."/>
            <person name="Hori S."/>
            <person name="Arai W."/>
            <person name="Tsubouchi T."/>
            <person name="Morono Y."/>
            <person name="Uchiyama I."/>
            <person name="Ito T."/>
            <person name="Fujiyama A."/>
            <person name="Inagaki F."/>
            <person name="Takami H."/>
        </authorList>
    </citation>
    <scope>NUCLEOTIDE SEQUENCE</scope>
    <source>
        <strain evidence="1">Expedition CK06-06</strain>
    </source>
</reference>
<dbReference type="Gene3D" id="2.60.40.10">
    <property type="entry name" value="Immunoglobulins"/>
    <property type="match status" value="1"/>
</dbReference>
<dbReference type="EMBL" id="BARV01013239">
    <property type="protein sequence ID" value="GAI13146.1"/>
    <property type="molecule type" value="Genomic_DNA"/>
</dbReference>
<evidence type="ECO:0008006" key="2">
    <source>
        <dbReference type="Google" id="ProtNLM"/>
    </source>
</evidence>
<dbReference type="SUPFAM" id="SSF69318">
    <property type="entry name" value="Integrin alpha N-terminal domain"/>
    <property type="match status" value="1"/>
</dbReference>
<dbReference type="InterPro" id="IPR028994">
    <property type="entry name" value="Integrin_alpha_N"/>
</dbReference>
<feature type="non-terminal residue" evidence="1">
    <location>
        <position position="1"/>
    </location>
</feature>